<comment type="caution">
    <text evidence="4">The sequence shown here is derived from an EMBL/GenBank/DDBJ whole genome shotgun (WGS) entry which is preliminary data.</text>
</comment>
<reference evidence="4 5" key="1">
    <citation type="submission" date="2023-08" db="EMBL/GenBank/DDBJ databases">
        <title>Mesonia sp. MT50, isolated from deep-sea sediment of the Mariana Trench.</title>
        <authorList>
            <person name="Fu H."/>
        </authorList>
    </citation>
    <scope>NUCLEOTIDE SEQUENCE [LARGE SCALE GENOMIC DNA]</scope>
    <source>
        <strain evidence="4 5">MT50</strain>
    </source>
</reference>
<dbReference type="NCBIfam" id="TIGR04183">
    <property type="entry name" value="Por_Secre_tail"/>
    <property type="match status" value="1"/>
</dbReference>
<evidence type="ECO:0000313" key="5">
    <source>
        <dbReference type="Proteomes" id="UP001230915"/>
    </source>
</evidence>
<evidence type="ECO:0000313" key="4">
    <source>
        <dbReference type="EMBL" id="MDQ7916947.1"/>
    </source>
</evidence>
<dbReference type="Pfam" id="PF18962">
    <property type="entry name" value="Por_Secre_tail"/>
    <property type="match status" value="1"/>
</dbReference>
<name>A0ABU0ZZW4_9FLAO</name>
<dbReference type="Proteomes" id="UP001230915">
    <property type="component" value="Unassembled WGS sequence"/>
</dbReference>
<protein>
    <submittedName>
        <fullName evidence="4">T9SS type A sorting domain-containing protein</fullName>
    </submittedName>
</protein>
<keyword evidence="1 2" id="KW-0732">Signal</keyword>
<evidence type="ECO:0000256" key="1">
    <source>
        <dbReference type="ARBA" id="ARBA00022729"/>
    </source>
</evidence>
<organism evidence="4 5">
    <name type="scientific">Mesonia profundi</name>
    <dbReference type="NCBI Taxonomy" id="3070998"/>
    <lineage>
        <taxon>Bacteria</taxon>
        <taxon>Pseudomonadati</taxon>
        <taxon>Bacteroidota</taxon>
        <taxon>Flavobacteriia</taxon>
        <taxon>Flavobacteriales</taxon>
        <taxon>Flavobacteriaceae</taxon>
        <taxon>Mesonia</taxon>
    </lineage>
</organism>
<accession>A0ABU0ZZW4</accession>
<evidence type="ECO:0000259" key="3">
    <source>
        <dbReference type="Pfam" id="PF18962"/>
    </source>
</evidence>
<feature type="chain" id="PRO_5045687457" evidence="2">
    <location>
        <begin position="20"/>
        <end position="240"/>
    </location>
</feature>
<dbReference type="EMBL" id="JAVHUL010000009">
    <property type="protein sequence ID" value="MDQ7916947.1"/>
    <property type="molecule type" value="Genomic_DNA"/>
</dbReference>
<feature type="signal peptide" evidence="2">
    <location>
        <begin position="1"/>
        <end position="19"/>
    </location>
</feature>
<sequence>MKKLNLFILALCAFTYSNAQIIITEENDTPIVNNETYSYSELGIELPIFITNQGDEAVRILAEVVNMNNASGSNLQFCVGGTCYANIAIGNTYPLNGPLILQPGGDNGQFDHFFSSYPGDNTEAPVDYTFRFYEVDENGNELGDLVTFTYLYDSSLSTSNFSMESLGVTLNSSIIADNISFNTNERINVAVYDLNGKRVDNQSFEQGANQLNASQLTAGVYLVKFQTLNGKQASTKIIKK</sequence>
<gene>
    <name evidence="4" type="ORF">RBU60_05115</name>
</gene>
<dbReference type="RefSeq" id="WP_308863621.1">
    <property type="nucleotide sequence ID" value="NZ_JAVHUL010000009.1"/>
</dbReference>
<evidence type="ECO:0000256" key="2">
    <source>
        <dbReference type="SAM" id="SignalP"/>
    </source>
</evidence>
<keyword evidence="5" id="KW-1185">Reference proteome</keyword>
<feature type="domain" description="Secretion system C-terminal sorting" evidence="3">
    <location>
        <begin position="178"/>
        <end position="238"/>
    </location>
</feature>
<dbReference type="InterPro" id="IPR026444">
    <property type="entry name" value="Secre_tail"/>
</dbReference>
<proteinExistence type="predicted"/>